<evidence type="ECO:0000313" key="2">
    <source>
        <dbReference type="Proteomes" id="UP000027586"/>
    </source>
</evidence>
<reference evidence="1" key="1">
    <citation type="submission" date="2013-08" db="EMBL/GenBank/DDBJ databases">
        <title>Gene expansion shapes genome architecture in the human pathogen Lichtheimia corymbifera: an evolutionary genomics analysis in the ancient terrestrial Mucorales (Mucoromycotina).</title>
        <authorList>
            <person name="Schwartze V.U."/>
            <person name="Winter S."/>
            <person name="Shelest E."/>
            <person name="Marcet-Houben M."/>
            <person name="Horn F."/>
            <person name="Wehner S."/>
            <person name="Hoffmann K."/>
            <person name="Riege K."/>
            <person name="Sammeth M."/>
            <person name="Nowrousian M."/>
            <person name="Valiante V."/>
            <person name="Linde J."/>
            <person name="Jacobsen I.D."/>
            <person name="Marz M."/>
            <person name="Brakhage A.A."/>
            <person name="Gabaldon T."/>
            <person name="Bocker S."/>
            <person name="Voigt K."/>
        </authorList>
    </citation>
    <scope>NUCLEOTIDE SEQUENCE [LARGE SCALE GENOMIC DNA]</scope>
    <source>
        <strain evidence="1">FSU 9682</strain>
    </source>
</reference>
<organism evidence="1 2">
    <name type="scientific">Lichtheimia corymbifera JMRC:FSU:9682</name>
    <dbReference type="NCBI Taxonomy" id="1263082"/>
    <lineage>
        <taxon>Eukaryota</taxon>
        <taxon>Fungi</taxon>
        <taxon>Fungi incertae sedis</taxon>
        <taxon>Mucoromycota</taxon>
        <taxon>Mucoromycotina</taxon>
        <taxon>Mucoromycetes</taxon>
        <taxon>Mucorales</taxon>
        <taxon>Lichtheimiaceae</taxon>
        <taxon>Lichtheimia</taxon>
    </lineage>
</organism>
<accession>A0A068RRC3</accession>
<gene>
    <name evidence="1" type="ORF">LCOR_03700.1</name>
</gene>
<name>A0A068RRC3_9FUNG</name>
<dbReference type="Proteomes" id="UP000027586">
    <property type="component" value="Unassembled WGS sequence"/>
</dbReference>
<proteinExistence type="predicted"/>
<keyword evidence="2" id="KW-1185">Reference proteome</keyword>
<dbReference type="EMBL" id="CBTN010000012">
    <property type="protein sequence ID" value="CDH52192.1"/>
    <property type="molecule type" value="Genomic_DNA"/>
</dbReference>
<comment type="caution">
    <text evidence="1">The sequence shown here is derived from an EMBL/GenBank/DDBJ whole genome shotgun (WGS) entry which is preliminary data.</text>
</comment>
<sequence>MPYYLPVHTQQVGHLGDLAYDYSFSSLSYSGYPPSSNPFTPVPSDINIREAGHEYFAAYYEDTRKAKVTEPDQPLVQVHRFKAMSYMMKVKATAPIERNAPLHL</sequence>
<dbReference type="AlphaFoldDB" id="A0A068RRC3"/>
<dbReference type="OrthoDB" id="2392202at2759"/>
<evidence type="ECO:0000313" key="1">
    <source>
        <dbReference type="EMBL" id="CDH52192.1"/>
    </source>
</evidence>
<dbReference type="VEuPathDB" id="FungiDB:LCOR_03700.1"/>
<protein>
    <submittedName>
        <fullName evidence="1">Uncharacterized protein</fullName>
    </submittedName>
</protein>